<feature type="compositionally biased region" description="Basic and acidic residues" evidence="1">
    <location>
        <begin position="105"/>
        <end position="131"/>
    </location>
</feature>
<feature type="compositionally biased region" description="Basic and acidic residues" evidence="1">
    <location>
        <begin position="177"/>
        <end position="186"/>
    </location>
</feature>
<sequence>MARPARGGGRATPAAAATDSITAATASYSLRSSAPSSAVRKCEWCSKSLSIAQFNTALSRSQGVGPKVCHGCITGTLKHTRRAHKTTVRAERKQQQENKINPKSNSKDVKSSALSQDKKSNTREEEVEHSSTGKSAKKTVSGYDFPHDTTPDKESGLGPANLTKGGETAPRPSLMDRIPEQDRNPSAEEGENAYAFVDRWMDAVEAAKPELGSEWEPGLEPDLE</sequence>
<evidence type="ECO:0000313" key="2">
    <source>
        <dbReference type="EMBL" id="KAK3368673.1"/>
    </source>
</evidence>
<keyword evidence="3" id="KW-1185">Reference proteome</keyword>
<comment type="caution">
    <text evidence="2">The sequence shown here is derived from an EMBL/GenBank/DDBJ whole genome shotgun (WGS) entry which is preliminary data.</text>
</comment>
<accession>A0AAE0K222</accession>
<protein>
    <recommendedName>
        <fullName evidence="4">Stc1 domain-containing protein</fullName>
    </recommendedName>
</protein>
<gene>
    <name evidence="2" type="ORF">B0H63DRAFT_455428</name>
</gene>
<proteinExistence type="predicted"/>
<dbReference type="AlphaFoldDB" id="A0AAE0K222"/>
<reference evidence="2" key="1">
    <citation type="journal article" date="2023" name="Mol. Phylogenet. Evol.">
        <title>Genome-scale phylogeny and comparative genomics of the fungal order Sordariales.</title>
        <authorList>
            <person name="Hensen N."/>
            <person name="Bonometti L."/>
            <person name="Westerberg I."/>
            <person name="Brannstrom I.O."/>
            <person name="Guillou S."/>
            <person name="Cros-Aarteil S."/>
            <person name="Calhoun S."/>
            <person name="Haridas S."/>
            <person name="Kuo A."/>
            <person name="Mondo S."/>
            <person name="Pangilinan J."/>
            <person name="Riley R."/>
            <person name="LaButti K."/>
            <person name="Andreopoulos B."/>
            <person name="Lipzen A."/>
            <person name="Chen C."/>
            <person name="Yan M."/>
            <person name="Daum C."/>
            <person name="Ng V."/>
            <person name="Clum A."/>
            <person name="Steindorff A."/>
            <person name="Ohm R.A."/>
            <person name="Martin F."/>
            <person name="Silar P."/>
            <person name="Natvig D.O."/>
            <person name="Lalanne C."/>
            <person name="Gautier V."/>
            <person name="Ament-Velasquez S.L."/>
            <person name="Kruys A."/>
            <person name="Hutchinson M.I."/>
            <person name="Powell A.J."/>
            <person name="Barry K."/>
            <person name="Miller A.N."/>
            <person name="Grigoriev I.V."/>
            <person name="Debuchy R."/>
            <person name="Gladieux P."/>
            <person name="Hiltunen Thoren M."/>
            <person name="Johannesson H."/>
        </authorList>
    </citation>
    <scope>NUCLEOTIDE SEQUENCE</scope>
    <source>
        <strain evidence="2">CBS 232.78</strain>
    </source>
</reference>
<dbReference type="Proteomes" id="UP001285441">
    <property type="component" value="Unassembled WGS sequence"/>
</dbReference>
<reference evidence="2" key="2">
    <citation type="submission" date="2023-06" db="EMBL/GenBank/DDBJ databases">
        <authorList>
            <consortium name="Lawrence Berkeley National Laboratory"/>
            <person name="Haridas S."/>
            <person name="Hensen N."/>
            <person name="Bonometti L."/>
            <person name="Westerberg I."/>
            <person name="Brannstrom I.O."/>
            <person name="Guillou S."/>
            <person name="Cros-Aarteil S."/>
            <person name="Calhoun S."/>
            <person name="Kuo A."/>
            <person name="Mondo S."/>
            <person name="Pangilinan J."/>
            <person name="Riley R."/>
            <person name="LaButti K."/>
            <person name="Andreopoulos B."/>
            <person name="Lipzen A."/>
            <person name="Chen C."/>
            <person name="Yanf M."/>
            <person name="Daum C."/>
            <person name="Ng V."/>
            <person name="Clum A."/>
            <person name="Steindorff A."/>
            <person name="Ohm R."/>
            <person name="Martin F."/>
            <person name="Silar P."/>
            <person name="Natvig D."/>
            <person name="Lalanne C."/>
            <person name="Gautier V."/>
            <person name="Ament-velasquez S.L."/>
            <person name="Kruys A."/>
            <person name="Hutchinson M.I."/>
            <person name="Powell A.J."/>
            <person name="Barry K."/>
            <person name="Miller A.N."/>
            <person name="Grigoriev I.V."/>
            <person name="Debuchy R."/>
            <person name="Gladieux P."/>
            <person name="Thoren M.H."/>
            <person name="Johannesson H."/>
        </authorList>
    </citation>
    <scope>NUCLEOTIDE SEQUENCE</scope>
    <source>
        <strain evidence="2">CBS 232.78</strain>
    </source>
</reference>
<evidence type="ECO:0000256" key="1">
    <source>
        <dbReference type="SAM" id="MobiDB-lite"/>
    </source>
</evidence>
<feature type="compositionally biased region" description="Basic residues" evidence="1">
    <location>
        <begin position="78"/>
        <end position="87"/>
    </location>
</feature>
<dbReference type="EMBL" id="JAULSW010000010">
    <property type="protein sequence ID" value="KAK3368673.1"/>
    <property type="molecule type" value="Genomic_DNA"/>
</dbReference>
<feature type="compositionally biased region" description="Basic and acidic residues" evidence="1">
    <location>
        <begin position="145"/>
        <end position="155"/>
    </location>
</feature>
<evidence type="ECO:0008006" key="4">
    <source>
        <dbReference type="Google" id="ProtNLM"/>
    </source>
</evidence>
<evidence type="ECO:0000313" key="3">
    <source>
        <dbReference type="Proteomes" id="UP001285441"/>
    </source>
</evidence>
<name>A0AAE0K222_9PEZI</name>
<organism evidence="2 3">
    <name type="scientific">Podospora didyma</name>
    <dbReference type="NCBI Taxonomy" id="330526"/>
    <lineage>
        <taxon>Eukaryota</taxon>
        <taxon>Fungi</taxon>
        <taxon>Dikarya</taxon>
        <taxon>Ascomycota</taxon>
        <taxon>Pezizomycotina</taxon>
        <taxon>Sordariomycetes</taxon>
        <taxon>Sordariomycetidae</taxon>
        <taxon>Sordariales</taxon>
        <taxon>Podosporaceae</taxon>
        <taxon>Podospora</taxon>
    </lineage>
</organism>
<feature type="region of interest" description="Disordered" evidence="1">
    <location>
        <begin position="78"/>
        <end position="191"/>
    </location>
</feature>